<dbReference type="Proteomes" id="UP000054567">
    <property type="component" value="Unassembled WGS sequence"/>
</dbReference>
<evidence type="ECO:0000259" key="1">
    <source>
        <dbReference type="PROSITE" id="PS50181"/>
    </source>
</evidence>
<reference evidence="3" key="3">
    <citation type="journal article" date="2010" name="Genome Res.">
        <title>Population genomic sequencing of Coccidioides fungi reveals recent hybridization and transposon control.</title>
        <authorList>
            <person name="Neafsey D.E."/>
            <person name="Barker B.M."/>
            <person name="Sharpton T.J."/>
            <person name="Stajich J.E."/>
            <person name="Park D.J."/>
            <person name="Whiston E."/>
            <person name="Hung C.-Y."/>
            <person name="McMahan C."/>
            <person name="White J."/>
            <person name="Sykes S."/>
            <person name="Heiman D."/>
            <person name="Young S."/>
            <person name="Zeng Q."/>
            <person name="Abouelleil A."/>
            <person name="Aftuck L."/>
            <person name="Bessette D."/>
            <person name="Brown A."/>
            <person name="FitzGerald M."/>
            <person name="Lui A."/>
            <person name="Macdonald J.P."/>
            <person name="Priest M."/>
            <person name="Orbach M.J."/>
            <person name="Galgiani J.N."/>
            <person name="Kirkland T.N."/>
            <person name="Cole G.T."/>
            <person name="Birren B.W."/>
            <person name="Henn M.R."/>
            <person name="Taylor J.W."/>
            <person name="Rounsley S.D."/>
        </authorList>
    </citation>
    <scope>NUCLEOTIDE SEQUENCE [LARGE SCALE GENOMIC DNA]</scope>
    <source>
        <strain evidence="3">RMSCC 3488</strain>
    </source>
</reference>
<dbReference type="InterPro" id="IPR001810">
    <property type="entry name" value="F-box_dom"/>
</dbReference>
<dbReference type="SUPFAM" id="SSF81383">
    <property type="entry name" value="F-box domain"/>
    <property type="match status" value="1"/>
</dbReference>
<dbReference type="AlphaFoldDB" id="A0A0J6FSS4"/>
<dbReference type="PROSITE" id="PS50181">
    <property type="entry name" value="FBOX"/>
    <property type="match status" value="1"/>
</dbReference>
<evidence type="ECO:0000313" key="3">
    <source>
        <dbReference type="Proteomes" id="UP000054567"/>
    </source>
</evidence>
<organism evidence="2 3">
    <name type="scientific">Coccidioides posadasii RMSCC 3488</name>
    <dbReference type="NCBI Taxonomy" id="454284"/>
    <lineage>
        <taxon>Eukaryota</taxon>
        <taxon>Fungi</taxon>
        <taxon>Dikarya</taxon>
        <taxon>Ascomycota</taxon>
        <taxon>Pezizomycotina</taxon>
        <taxon>Eurotiomycetes</taxon>
        <taxon>Eurotiomycetidae</taxon>
        <taxon>Onygenales</taxon>
        <taxon>Onygenaceae</taxon>
        <taxon>Coccidioides</taxon>
    </lineage>
</organism>
<name>A0A0J6FSS4_COCPO</name>
<dbReference type="EMBL" id="DS268114">
    <property type="protein sequence ID" value="KMM73423.1"/>
    <property type="molecule type" value="Genomic_DNA"/>
</dbReference>
<dbReference type="VEuPathDB" id="FungiDB:CPAG_09712"/>
<sequence length="310" mass="35349">MPIDGLNVLSVSLQPRPFCPSRPQATSSFLDVFPFELVDMVLFNLDCKSMTRLSATNSKFEAYVKALTFYKRIAEECQTTLYELKHCGLYGTLPVKRIFDLLRNPYCFTCGDLSTSVLIPDIQRCCRSCMGRKADIISIRTETEVDGIDLAYQQLMDGAPPFSQSKWTCACLSIILNFSHKHSSSPLSPNYDWMWLASVQLPFLDPDSGKLELGRRCMACGWAVRRFEDEGKPIPYSQASELGLIKDEERRAMFRVYSVEGLLRHIRSGECPHAPQYEKTIAIKSIPYYALMQWLNWIIDVEHPSESHSN</sequence>
<protein>
    <recommendedName>
        <fullName evidence="1">F-box domain-containing protein</fullName>
    </recommendedName>
</protein>
<dbReference type="InterPro" id="IPR036047">
    <property type="entry name" value="F-box-like_dom_sf"/>
</dbReference>
<proteinExistence type="predicted"/>
<reference evidence="3" key="2">
    <citation type="journal article" date="2009" name="Genome Res.">
        <title>Comparative genomic analyses of the human fungal pathogens Coccidioides and their relatives.</title>
        <authorList>
            <person name="Sharpton T.J."/>
            <person name="Stajich J.E."/>
            <person name="Rounsley S.D."/>
            <person name="Gardner M.J."/>
            <person name="Wortman J.R."/>
            <person name="Jordar V.S."/>
            <person name="Maiti R."/>
            <person name="Kodira C.D."/>
            <person name="Neafsey D.E."/>
            <person name="Zeng Q."/>
            <person name="Hung C.-Y."/>
            <person name="McMahan C."/>
            <person name="Muszewska A."/>
            <person name="Grynberg M."/>
            <person name="Mandel M.A."/>
            <person name="Kellner E.M."/>
            <person name="Barker B.M."/>
            <person name="Galgiani J.N."/>
            <person name="Orbach M.J."/>
            <person name="Kirkland T.N."/>
            <person name="Cole G.T."/>
            <person name="Henn M.R."/>
            <person name="Birren B.W."/>
            <person name="Taylor J.W."/>
        </authorList>
    </citation>
    <scope>NUCLEOTIDE SEQUENCE [LARGE SCALE GENOMIC DNA]</scope>
    <source>
        <strain evidence="3">RMSCC 3488</strain>
    </source>
</reference>
<evidence type="ECO:0000313" key="2">
    <source>
        <dbReference type="EMBL" id="KMM73423.1"/>
    </source>
</evidence>
<gene>
    <name evidence="2" type="ORF">CPAG_09712</name>
</gene>
<reference evidence="2 3" key="1">
    <citation type="submission" date="2007-06" db="EMBL/GenBank/DDBJ databases">
        <title>The Genome Sequence of Coccidioides posadasii RMSCC_3488.</title>
        <authorList>
            <consortium name="Coccidioides Genome Resources Consortium"/>
            <consortium name="The Broad Institute Genome Sequencing Platform"/>
            <person name="Henn M.R."/>
            <person name="Sykes S."/>
            <person name="Young S."/>
            <person name="Jaffe D."/>
            <person name="Berlin A."/>
            <person name="Alvarez P."/>
            <person name="Butler J."/>
            <person name="Gnerre S."/>
            <person name="Grabherr M."/>
            <person name="Mauceli E."/>
            <person name="Brockman W."/>
            <person name="Kodira C."/>
            <person name="Alvarado L."/>
            <person name="Zeng Q."/>
            <person name="Crawford M."/>
            <person name="Antoine C."/>
            <person name="Devon K."/>
            <person name="Galgiani J."/>
            <person name="Orsborn K."/>
            <person name="Lewis M.L."/>
            <person name="Nusbaum C."/>
            <person name="Galagan J."/>
            <person name="Birren B."/>
        </authorList>
    </citation>
    <scope>NUCLEOTIDE SEQUENCE [LARGE SCALE GENOMIC DNA]</scope>
    <source>
        <strain evidence="2 3">RMSCC 3488</strain>
    </source>
</reference>
<dbReference type="OrthoDB" id="2687876at2759"/>
<accession>A0A0J6FSS4</accession>
<feature type="domain" description="F-box" evidence="1">
    <location>
        <begin position="27"/>
        <end position="73"/>
    </location>
</feature>